<reference evidence="3 4" key="1">
    <citation type="journal article" date="2015" name="Stand. Genomic Sci.">
        <title>Genomic Encyclopedia of Bacterial and Archaeal Type Strains, Phase III: the genomes of soil and plant-associated and newly described type strains.</title>
        <authorList>
            <person name="Whitman W.B."/>
            <person name="Woyke T."/>
            <person name="Klenk H.P."/>
            <person name="Zhou Y."/>
            <person name="Lilburn T.G."/>
            <person name="Beck B.J."/>
            <person name="De Vos P."/>
            <person name="Vandamme P."/>
            <person name="Eisen J.A."/>
            <person name="Garrity G."/>
            <person name="Hugenholtz P."/>
            <person name="Kyrpides N.C."/>
        </authorList>
    </citation>
    <scope>NUCLEOTIDE SEQUENCE [LARGE SCALE GENOMIC DNA]</scope>
    <source>
        <strain evidence="3 4">CGMCC 1.7270</strain>
    </source>
</reference>
<name>A0A562M6B1_9FLAO</name>
<dbReference type="InterPro" id="IPR025388">
    <property type="entry name" value="Alginate_export_dom"/>
</dbReference>
<dbReference type="RefSeq" id="WP_035118315.1">
    <property type="nucleotide sequence ID" value="NZ_AVBI01000019.1"/>
</dbReference>
<accession>A0A562M6B1</accession>
<feature type="chain" id="PRO_5021781213" evidence="1">
    <location>
        <begin position="21"/>
        <end position="458"/>
    </location>
</feature>
<dbReference type="Gene3D" id="2.40.160.100">
    <property type="match status" value="1"/>
</dbReference>
<sequence length="458" mass="52607">MKKTLSILLFISLLSVKALSQTAPNFKSLRYDEDYSYLKNDSTLNWYDKMKYTPLSKEGNTFISYGGEARFQYFYTKNETWGDDPKDNDGYVMSRFLFHTDFHAGKTFRLFAQLQSSLVDGRIQPSPVEENPLDLHQAFVDVNLIASENTKFTFRIGRQELMYGSQRLVSVRENPNNRQSFDAVRALFIKENYKFETFYGHYVASKREIFDDHFNKNTKLWGTYFTFNHLPVVKNIDLYYLGLWKRKSAFNDGVGKELRHSVGVRLFSTKEDWKYDTEAVYQFGDFWAKNISAWTASVNTSYKFSGLKLKPEVGLKTELVSGDGNMSDNKLQTFNPLFPKGAYFGFAALIGPSNLIDVHPSVSLELSKKVSFDVDYDLFWRQQSKDGLYAPNVALIYSDGTTNEKHIGNQLSGTLNIKANDFLNLRGEFTWFDSGNYLKEVGSGKDVVFAGFTAQLKF</sequence>
<protein>
    <submittedName>
        <fullName evidence="3">Alginate export protein</fullName>
    </submittedName>
</protein>
<feature type="domain" description="Alginate export" evidence="2">
    <location>
        <begin position="64"/>
        <end position="441"/>
    </location>
</feature>
<feature type="signal peptide" evidence="1">
    <location>
        <begin position="1"/>
        <end position="20"/>
    </location>
</feature>
<evidence type="ECO:0000256" key="1">
    <source>
        <dbReference type="SAM" id="SignalP"/>
    </source>
</evidence>
<dbReference type="EMBL" id="VLKQ01000001">
    <property type="protein sequence ID" value="TWI15372.1"/>
    <property type="molecule type" value="Genomic_DNA"/>
</dbReference>
<keyword evidence="4" id="KW-1185">Reference proteome</keyword>
<dbReference type="AlphaFoldDB" id="A0A562M6B1"/>
<evidence type="ECO:0000259" key="2">
    <source>
        <dbReference type="Pfam" id="PF13372"/>
    </source>
</evidence>
<evidence type="ECO:0000313" key="4">
    <source>
        <dbReference type="Proteomes" id="UP000319848"/>
    </source>
</evidence>
<gene>
    <name evidence="3" type="ORF">IP98_00364</name>
</gene>
<dbReference type="Pfam" id="PF13372">
    <property type="entry name" value="Alginate_exp"/>
    <property type="match status" value="1"/>
</dbReference>
<dbReference type="Proteomes" id="UP000319848">
    <property type="component" value="Unassembled WGS sequence"/>
</dbReference>
<keyword evidence="1" id="KW-0732">Signal</keyword>
<proteinExistence type="predicted"/>
<organism evidence="3 4">
    <name type="scientific">Flavobacterium cauense R2A-7</name>
    <dbReference type="NCBI Taxonomy" id="1341154"/>
    <lineage>
        <taxon>Bacteria</taxon>
        <taxon>Pseudomonadati</taxon>
        <taxon>Bacteroidota</taxon>
        <taxon>Flavobacteriia</taxon>
        <taxon>Flavobacteriales</taxon>
        <taxon>Flavobacteriaceae</taxon>
        <taxon>Flavobacterium</taxon>
    </lineage>
</organism>
<comment type="caution">
    <text evidence="3">The sequence shown here is derived from an EMBL/GenBank/DDBJ whole genome shotgun (WGS) entry which is preliminary data.</text>
</comment>
<dbReference type="InterPro" id="IPR053728">
    <property type="entry name" value="Alginate_Permeability_Chnl"/>
</dbReference>
<evidence type="ECO:0000313" key="3">
    <source>
        <dbReference type="EMBL" id="TWI15372.1"/>
    </source>
</evidence>
<dbReference type="OrthoDB" id="311329at2"/>